<keyword evidence="2" id="KW-1185">Reference proteome</keyword>
<proteinExistence type="predicted"/>
<organism evidence="1 2">
    <name type="scientific">Hymenobacter rigui</name>
    <dbReference type="NCBI Taxonomy" id="334424"/>
    <lineage>
        <taxon>Bacteria</taxon>
        <taxon>Pseudomonadati</taxon>
        <taxon>Bacteroidota</taxon>
        <taxon>Cytophagia</taxon>
        <taxon>Cytophagales</taxon>
        <taxon>Hymenobacteraceae</taxon>
        <taxon>Hymenobacter</taxon>
    </lineage>
</organism>
<gene>
    <name evidence="1" type="ORF">EI291_08810</name>
</gene>
<dbReference type="EMBL" id="RWIT01000003">
    <property type="protein sequence ID" value="RSK49579.1"/>
    <property type="molecule type" value="Genomic_DNA"/>
</dbReference>
<reference evidence="1 2" key="1">
    <citation type="submission" date="2018-12" db="EMBL/GenBank/DDBJ databases">
        <authorList>
            <person name="Feng G."/>
            <person name="Zhu H."/>
        </authorList>
    </citation>
    <scope>NUCLEOTIDE SEQUENCE [LARGE SCALE GENOMIC DNA]</scope>
    <source>
        <strain evidence="1 2">KCTC 12533</strain>
    </source>
</reference>
<accession>A0A428KSQ8</accession>
<name>A0A428KSQ8_9BACT</name>
<evidence type="ECO:0000313" key="2">
    <source>
        <dbReference type="Proteomes" id="UP000273500"/>
    </source>
</evidence>
<dbReference type="RefSeq" id="WP_125419432.1">
    <property type="nucleotide sequence ID" value="NZ_RWIT01000003.1"/>
</dbReference>
<evidence type="ECO:0000313" key="1">
    <source>
        <dbReference type="EMBL" id="RSK49579.1"/>
    </source>
</evidence>
<dbReference type="Proteomes" id="UP000273500">
    <property type="component" value="Unassembled WGS sequence"/>
</dbReference>
<protein>
    <submittedName>
        <fullName evidence="1">Uncharacterized protein</fullName>
    </submittedName>
</protein>
<comment type="caution">
    <text evidence="1">The sequence shown here is derived from an EMBL/GenBank/DDBJ whole genome shotgun (WGS) entry which is preliminary data.</text>
</comment>
<dbReference type="AlphaFoldDB" id="A0A428KSQ8"/>
<sequence length="84" mass="9446">MSLVSAYPVIAFTRRCNRHQRRAVRRVRLTSFPASSNLRHFPRFTGAGRAADAAADPKTVLQIGHYVLGDESCPLLYGPEDIRY</sequence>